<comment type="caution">
    <text evidence="2">The sequence shown here is derived from an EMBL/GenBank/DDBJ whole genome shotgun (WGS) entry which is preliminary data.</text>
</comment>
<feature type="transmembrane region" description="Helical" evidence="1">
    <location>
        <begin position="26"/>
        <end position="55"/>
    </location>
</feature>
<dbReference type="RefSeq" id="WP_104418921.1">
    <property type="nucleotide sequence ID" value="NZ_PTJC01000005.1"/>
</dbReference>
<reference evidence="2 3" key="1">
    <citation type="submission" date="2018-02" db="EMBL/GenBank/DDBJ databases">
        <title>Genomic Encyclopedia of Archaeal and Bacterial Type Strains, Phase II (KMG-II): from individual species to whole genera.</title>
        <authorList>
            <person name="Goeker M."/>
        </authorList>
    </citation>
    <scope>NUCLEOTIDE SEQUENCE [LARGE SCALE GENOMIC DNA]</scope>
    <source>
        <strain evidence="2 3">DSM 29526</strain>
    </source>
</reference>
<evidence type="ECO:0000313" key="2">
    <source>
        <dbReference type="EMBL" id="PPK88371.1"/>
    </source>
</evidence>
<dbReference type="OrthoDB" id="1494584at2"/>
<keyword evidence="3" id="KW-1185">Reference proteome</keyword>
<dbReference type="Proteomes" id="UP000237662">
    <property type="component" value="Unassembled WGS sequence"/>
</dbReference>
<organism evidence="2 3">
    <name type="scientific">Neolewinella xylanilytica</name>
    <dbReference type="NCBI Taxonomy" id="1514080"/>
    <lineage>
        <taxon>Bacteria</taxon>
        <taxon>Pseudomonadati</taxon>
        <taxon>Bacteroidota</taxon>
        <taxon>Saprospiria</taxon>
        <taxon>Saprospirales</taxon>
        <taxon>Lewinellaceae</taxon>
        <taxon>Neolewinella</taxon>
    </lineage>
</organism>
<accession>A0A2S6IA44</accession>
<proteinExistence type="predicted"/>
<protein>
    <submittedName>
        <fullName evidence="2">Uncharacterized protein</fullName>
    </submittedName>
</protein>
<keyword evidence="1" id="KW-0812">Transmembrane</keyword>
<keyword evidence="1" id="KW-1133">Transmembrane helix</keyword>
<evidence type="ECO:0000313" key="3">
    <source>
        <dbReference type="Proteomes" id="UP000237662"/>
    </source>
</evidence>
<name>A0A2S6IA44_9BACT</name>
<sequence>MTPTAPPEGIFLKDLYDPRRRISREYFGVFAILLAVMPIIIFFGVPTVLHFFAARRGPNRGLVFGSRPIDLAPEVYPYAFALYAYVVVVVCINRMRATGRSLAWLLVPGYNVYLLLRAPDR</sequence>
<gene>
    <name evidence="2" type="ORF">CLV84_1338</name>
</gene>
<feature type="transmembrane region" description="Helical" evidence="1">
    <location>
        <begin position="75"/>
        <end position="92"/>
    </location>
</feature>
<evidence type="ECO:0000256" key="1">
    <source>
        <dbReference type="SAM" id="Phobius"/>
    </source>
</evidence>
<dbReference type="EMBL" id="PTJC01000005">
    <property type="protein sequence ID" value="PPK88371.1"/>
    <property type="molecule type" value="Genomic_DNA"/>
</dbReference>
<keyword evidence="1" id="KW-0472">Membrane</keyword>
<dbReference type="AlphaFoldDB" id="A0A2S6IA44"/>